<evidence type="ECO:0000256" key="2">
    <source>
        <dbReference type="ARBA" id="ARBA00006055"/>
    </source>
</evidence>
<dbReference type="Pfam" id="PF10287">
    <property type="entry name" value="YJL171C_Tos1_C"/>
    <property type="match status" value="1"/>
</dbReference>
<evidence type="ECO:0000313" key="12">
    <source>
        <dbReference type="Proteomes" id="UP000242875"/>
    </source>
</evidence>
<dbReference type="GO" id="GO:0042973">
    <property type="term" value="F:glucan endo-1,3-beta-D-glucosidase activity"/>
    <property type="evidence" value="ECO:0007669"/>
    <property type="project" value="UniProtKB-EC"/>
</dbReference>
<evidence type="ECO:0000256" key="4">
    <source>
        <dbReference type="ARBA" id="ARBA00022729"/>
    </source>
</evidence>
<evidence type="ECO:0000256" key="7">
    <source>
        <dbReference type="ARBA" id="ARBA00023316"/>
    </source>
</evidence>
<dbReference type="Proteomes" id="UP000242875">
    <property type="component" value="Unassembled WGS sequence"/>
</dbReference>
<evidence type="ECO:0000313" key="11">
    <source>
        <dbReference type="EMBL" id="OZJ01694.1"/>
    </source>
</evidence>
<dbReference type="Pfam" id="PF10290">
    <property type="entry name" value="YJL171C_Tos1_N"/>
    <property type="match status" value="1"/>
</dbReference>
<dbReference type="InterPro" id="IPR018805">
    <property type="entry name" value="YJL171C/Tos1_C"/>
</dbReference>
<keyword evidence="6" id="KW-0326">Glycosidase</keyword>
<dbReference type="PANTHER" id="PTHR31737">
    <property type="entry name" value="PROTEIN TOS1"/>
    <property type="match status" value="1"/>
</dbReference>
<comment type="similarity">
    <text evidence="2">Belongs to the PGA52 family.</text>
</comment>
<dbReference type="PANTHER" id="PTHR31737:SF2">
    <property type="entry name" value="PROTEIN TOS1"/>
    <property type="match status" value="1"/>
</dbReference>
<comment type="catalytic activity">
    <reaction evidence="1">
        <text>Hydrolysis of (1-&gt;3)-beta-D-glucosidic linkages in (1-&gt;3)-beta-D-glucans.</text>
        <dbReference type="EC" id="3.2.1.39"/>
    </reaction>
</comment>
<evidence type="ECO:0000256" key="3">
    <source>
        <dbReference type="ARBA" id="ARBA00012780"/>
    </source>
</evidence>
<feature type="domain" description="Cell wall protein YJL171C/Tos1 N-terminal" evidence="10">
    <location>
        <begin position="24"/>
        <end position="93"/>
    </location>
</feature>
<dbReference type="AlphaFoldDB" id="A0A261XTX2"/>
<gene>
    <name evidence="11" type="ORF">BZG36_05367</name>
</gene>
<name>A0A261XTX2_9FUNG</name>
<dbReference type="InterPro" id="IPR018807">
    <property type="entry name" value="YJL171C/Tos1_N"/>
</dbReference>
<dbReference type="EC" id="3.2.1.39" evidence="3"/>
<organism evidence="11 12">
    <name type="scientific">Bifiguratus adelaidae</name>
    <dbReference type="NCBI Taxonomy" id="1938954"/>
    <lineage>
        <taxon>Eukaryota</taxon>
        <taxon>Fungi</taxon>
        <taxon>Fungi incertae sedis</taxon>
        <taxon>Mucoromycota</taxon>
        <taxon>Mucoromycotina</taxon>
        <taxon>Endogonomycetes</taxon>
        <taxon>Endogonales</taxon>
        <taxon>Endogonales incertae sedis</taxon>
        <taxon>Bifiguratus</taxon>
    </lineage>
</organism>
<proteinExistence type="inferred from homology"/>
<keyword evidence="4 8" id="KW-0732">Signal</keyword>
<evidence type="ECO:0000256" key="6">
    <source>
        <dbReference type="ARBA" id="ARBA00023295"/>
    </source>
</evidence>
<protein>
    <recommendedName>
        <fullName evidence="3">glucan endo-1,3-beta-D-glucosidase</fullName>
        <ecNumber evidence="3">3.2.1.39</ecNumber>
    </recommendedName>
</protein>
<keyword evidence="12" id="KW-1185">Reference proteome</keyword>
<feature type="chain" id="PRO_5012244042" description="glucan endo-1,3-beta-D-glucosidase" evidence="8">
    <location>
        <begin position="20"/>
        <end position="332"/>
    </location>
</feature>
<keyword evidence="5" id="KW-0378">Hydrolase</keyword>
<evidence type="ECO:0000259" key="10">
    <source>
        <dbReference type="Pfam" id="PF10290"/>
    </source>
</evidence>
<evidence type="ECO:0000259" key="9">
    <source>
        <dbReference type="Pfam" id="PF10287"/>
    </source>
</evidence>
<feature type="signal peptide" evidence="8">
    <location>
        <begin position="1"/>
        <end position="19"/>
    </location>
</feature>
<feature type="domain" description="Cell wall protein YJL171C/Tos1 C-terminal" evidence="9">
    <location>
        <begin position="99"/>
        <end position="316"/>
    </location>
</feature>
<reference evidence="11 12" key="1">
    <citation type="journal article" date="2017" name="Mycologia">
        <title>Bifiguratus adelaidae, gen. et sp. nov., a new member of Mucoromycotina in endophytic and soil-dwelling habitats.</title>
        <authorList>
            <person name="Torres-Cruz T.J."/>
            <person name="Billingsley Tobias T.L."/>
            <person name="Almatruk M."/>
            <person name="Hesse C."/>
            <person name="Kuske C.R."/>
            <person name="Desiro A."/>
            <person name="Benucci G.M."/>
            <person name="Bonito G."/>
            <person name="Stajich J.E."/>
            <person name="Dunlap C."/>
            <person name="Arnold A.E."/>
            <person name="Porras-Alfaro A."/>
        </authorList>
    </citation>
    <scope>NUCLEOTIDE SEQUENCE [LARGE SCALE GENOMIC DNA]</scope>
    <source>
        <strain evidence="11 12">AZ0501</strain>
    </source>
</reference>
<dbReference type="EMBL" id="MVBO01000262">
    <property type="protein sequence ID" value="OZJ01694.1"/>
    <property type="molecule type" value="Genomic_DNA"/>
</dbReference>
<keyword evidence="7" id="KW-0961">Cell wall biogenesis/degradation</keyword>
<dbReference type="OrthoDB" id="118256at2759"/>
<sequence>MRYALAGLVALLCSDVALAGSLNSVTYTHVGGSGSYEQVTHMQPGVWPSCTANIQKCVKKSVQVSGKLAPFDDELTFAFSGPMRLRNIAVYQPTGKATAWNKVSSWSPSRKPTNLVFMNNMGGGKSGEWDICAGASQSYASGDWTKSVARPNEQLFSGWLQPGYEINIMTDKPCSSKLPCRGFARGTANHGWAGSKLIAIELEAPYGGNDGSSIWALNAQVVRSAQYGCNCRGMGSPGGCGEIDLMETLVSGNTSRAFSEIYSFKGATGTGSNHWWDRPVQCTVFIAIFDVEKDLIQLMRLPTNKFSFSSSKINEAQLLKMLKSQGLVVPFH</sequence>
<evidence type="ECO:0000256" key="1">
    <source>
        <dbReference type="ARBA" id="ARBA00000382"/>
    </source>
</evidence>
<accession>A0A261XTX2</accession>
<evidence type="ECO:0000256" key="5">
    <source>
        <dbReference type="ARBA" id="ARBA00022801"/>
    </source>
</evidence>
<dbReference type="GO" id="GO:0071555">
    <property type="term" value="P:cell wall organization"/>
    <property type="evidence" value="ECO:0007669"/>
    <property type="project" value="UniProtKB-KW"/>
</dbReference>
<comment type="caution">
    <text evidence="11">The sequence shown here is derived from an EMBL/GenBank/DDBJ whole genome shotgun (WGS) entry which is preliminary data.</text>
</comment>
<evidence type="ECO:0000256" key="8">
    <source>
        <dbReference type="SAM" id="SignalP"/>
    </source>
</evidence>